<gene>
    <name evidence="2" type="ORF">EBN88_06690</name>
</gene>
<feature type="non-terminal residue" evidence="2">
    <location>
        <position position="64"/>
    </location>
</feature>
<evidence type="ECO:0000313" key="2">
    <source>
        <dbReference type="EMBL" id="RMI43576.1"/>
    </source>
</evidence>
<evidence type="ECO:0000313" key="3">
    <source>
        <dbReference type="Proteomes" id="UP000278673"/>
    </source>
</evidence>
<keyword evidence="3" id="KW-1185">Reference proteome</keyword>
<name>A0A3M2M208_9ACTN</name>
<feature type="compositionally biased region" description="Basic and acidic residues" evidence="1">
    <location>
        <begin position="51"/>
        <end position="64"/>
    </location>
</feature>
<feature type="region of interest" description="Disordered" evidence="1">
    <location>
        <begin position="38"/>
        <end position="64"/>
    </location>
</feature>
<dbReference type="Proteomes" id="UP000278673">
    <property type="component" value="Unassembled WGS sequence"/>
</dbReference>
<organism evidence="2 3">
    <name type="scientific">Streptomyces triticirhizae</name>
    <dbReference type="NCBI Taxonomy" id="2483353"/>
    <lineage>
        <taxon>Bacteria</taxon>
        <taxon>Bacillati</taxon>
        <taxon>Actinomycetota</taxon>
        <taxon>Actinomycetes</taxon>
        <taxon>Kitasatosporales</taxon>
        <taxon>Streptomycetaceae</taxon>
        <taxon>Streptomyces</taxon>
    </lineage>
</organism>
<protein>
    <submittedName>
        <fullName evidence="2">Uncharacterized protein</fullName>
    </submittedName>
</protein>
<evidence type="ECO:0000256" key="1">
    <source>
        <dbReference type="SAM" id="MobiDB-lite"/>
    </source>
</evidence>
<proteinExistence type="predicted"/>
<reference evidence="2 3" key="1">
    <citation type="submission" date="2018-10" db="EMBL/GenBank/DDBJ databases">
        <title>Isolation, diversity and antifungal activity of actinobacteria from wheat.</title>
        <authorList>
            <person name="Han C."/>
        </authorList>
    </citation>
    <scope>NUCLEOTIDE SEQUENCE [LARGE SCALE GENOMIC DNA]</scope>
    <source>
        <strain evidence="2 3">NEAU-YY642</strain>
    </source>
</reference>
<sequence length="64" mass="6664">MGDMVIRQPSPVAPRRAARRLALLVGLVVAGLLAMHGLTPPAHPAAAERPPASHDHGHGHERAA</sequence>
<dbReference type="EMBL" id="RFFJ01000022">
    <property type="protein sequence ID" value="RMI43576.1"/>
    <property type="molecule type" value="Genomic_DNA"/>
</dbReference>
<dbReference type="AlphaFoldDB" id="A0A3M2M208"/>
<accession>A0A3M2M208</accession>
<comment type="caution">
    <text evidence="2">The sequence shown here is derived from an EMBL/GenBank/DDBJ whole genome shotgun (WGS) entry which is preliminary data.</text>
</comment>